<evidence type="ECO:0000313" key="1">
    <source>
        <dbReference type="EMBL" id="RHW32563.1"/>
    </source>
</evidence>
<proteinExistence type="predicted"/>
<dbReference type="Proteomes" id="UP000285456">
    <property type="component" value="Unassembled WGS sequence"/>
</dbReference>
<sequence>MSTIWIKNLSETANLEGYYKNLITKELKALGVNTIRVVTNIEETDPKDTTMLVISSHQILADNLSYQSANNYFNTPFNISAIIIPEQFKNFSYRFTNLQFSPLCFIYNPHRNTIHDLSLYLASKFNIKAEVLK</sequence>
<accession>A0A417YHX8</accession>
<dbReference type="OrthoDB" id="2607848at2"/>
<dbReference type="AlphaFoldDB" id="A0A417YHX8"/>
<name>A0A417YHX8_9BACI</name>
<dbReference type="EMBL" id="QWEH01000005">
    <property type="protein sequence ID" value="RHW32563.1"/>
    <property type="molecule type" value="Genomic_DNA"/>
</dbReference>
<gene>
    <name evidence="1" type="ORF">D1B32_09535</name>
</gene>
<evidence type="ECO:0000313" key="2">
    <source>
        <dbReference type="Proteomes" id="UP000285456"/>
    </source>
</evidence>
<keyword evidence="2" id="KW-1185">Reference proteome</keyword>
<reference evidence="1 2" key="1">
    <citation type="journal article" date="2007" name="Int. J. Syst. Evol. Microbiol.">
        <title>Oceanobacillus profundus sp. nov., isolated from a deep-sea sediment core.</title>
        <authorList>
            <person name="Kim Y.G."/>
            <person name="Choi D.H."/>
            <person name="Hyun S."/>
            <person name="Cho B.C."/>
        </authorList>
    </citation>
    <scope>NUCLEOTIDE SEQUENCE [LARGE SCALE GENOMIC DNA]</scope>
    <source>
        <strain evidence="1 2">DSM 18246</strain>
    </source>
</reference>
<organism evidence="1 2">
    <name type="scientific">Oceanobacillus profundus</name>
    <dbReference type="NCBI Taxonomy" id="372463"/>
    <lineage>
        <taxon>Bacteria</taxon>
        <taxon>Bacillati</taxon>
        <taxon>Bacillota</taxon>
        <taxon>Bacilli</taxon>
        <taxon>Bacillales</taxon>
        <taxon>Bacillaceae</taxon>
        <taxon>Oceanobacillus</taxon>
    </lineage>
</organism>
<dbReference type="RefSeq" id="WP_095312241.1">
    <property type="nucleotide sequence ID" value="NZ_JAMAWL010000013.1"/>
</dbReference>
<protein>
    <submittedName>
        <fullName evidence="1">Uncharacterized protein</fullName>
    </submittedName>
</protein>
<comment type="caution">
    <text evidence="1">The sequence shown here is derived from an EMBL/GenBank/DDBJ whole genome shotgun (WGS) entry which is preliminary data.</text>
</comment>